<dbReference type="InterPro" id="IPR058627">
    <property type="entry name" value="MdtA-like_C"/>
</dbReference>
<dbReference type="FunFam" id="2.40.420.20:FF:000001">
    <property type="entry name" value="Efflux RND transporter periplasmic adaptor subunit"/>
    <property type="match status" value="1"/>
</dbReference>
<dbReference type="RefSeq" id="WP_183612429.1">
    <property type="nucleotide sequence ID" value="NZ_JACICY010000002.1"/>
</dbReference>
<evidence type="ECO:0000259" key="5">
    <source>
        <dbReference type="Pfam" id="PF25917"/>
    </source>
</evidence>
<feature type="domain" description="Multidrug resistance protein MdtA-like beta-barrel" evidence="6">
    <location>
        <begin position="253"/>
        <end position="333"/>
    </location>
</feature>
<dbReference type="EMBL" id="JACICY010000002">
    <property type="protein sequence ID" value="MBB3860193.1"/>
    <property type="molecule type" value="Genomic_DNA"/>
</dbReference>
<dbReference type="Gene3D" id="2.40.420.20">
    <property type="match status" value="1"/>
</dbReference>
<proteinExistence type="inferred from homology"/>
<feature type="compositionally biased region" description="Basic and acidic residues" evidence="3">
    <location>
        <begin position="1"/>
        <end position="21"/>
    </location>
</feature>
<feature type="domain" description="Multidrug resistance protein MdtA-like C-terminal permuted SH3" evidence="7">
    <location>
        <begin position="340"/>
        <end position="399"/>
    </location>
</feature>
<sequence>MLDTPFDRYDDYAPARADTDHTQFPALSEPSGVSAERKPTAQRRPRAVLGLSLAVVIGAEWWVLQGGTPAPAALPVPVVTAAVPLVKQVTQWDEFVGRFRATKSVEVRPQVSGQIVRIHFTDGQYVSAGAPLFTIDARPLRAALAQAQAEVARAASGLALAQVNLARAQRLVAEDAVAATEIDRLRAEVRNGRAALDAARAAVEARSIDVGFTTVRAPISGRISDRRIDAGNLVSGGGGATATLLTTINAVDPVYFEFTGSEALYLKAGREGLENGSAVEIRLADEADYRWHGRLDFTDNGLDASSGTIRARAIVDNRGGLLAPGLFGRLRLASGGTKAALLVPDAAITTDQTTKQVLVVGADGMISSRPVKLGPQVGGLRVIEKGLKSTDRVVIQGVQMANPGQKVRALAGRISVAATQPRPADSATAVTRAASATIAN</sequence>
<dbReference type="Pfam" id="PF25967">
    <property type="entry name" value="RND-MFP_C"/>
    <property type="match status" value="1"/>
</dbReference>
<dbReference type="Pfam" id="PF25917">
    <property type="entry name" value="BSH_RND"/>
    <property type="match status" value="1"/>
</dbReference>
<dbReference type="GO" id="GO:0030313">
    <property type="term" value="C:cell envelope"/>
    <property type="evidence" value="ECO:0007669"/>
    <property type="project" value="UniProtKB-SubCell"/>
</dbReference>
<dbReference type="GO" id="GO:0046677">
    <property type="term" value="P:response to antibiotic"/>
    <property type="evidence" value="ECO:0007669"/>
    <property type="project" value="TreeGrafter"/>
</dbReference>
<feature type="region of interest" description="Disordered" evidence="3">
    <location>
        <begin position="1"/>
        <end position="41"/>
    </location>
</feature>
<dbReference type="Proteomes" id="UP000562395">
    <property type="component" value="Unassembled WGS sequence"/>
</dbReference>
<organism evidence="8 9">
    <name type="scientific">Novosphingobium hassiacum</name>
    <dbReference type="NCBI Taxonomy" id="173676"/>
    <lineage>
        <taxon>Bacteria</taxon>
        <taxon>Pseudomonadati</taxon>
        <taxon>Pseudomonadota</taxon>
        <taxon>Alphaproteobacteria</taxon>
        <taxon>Sphingomonadales</taxon>
        <taxon>Sphingomonadaceae</taxon>
        <taxon>Novosphingobium</taxon>
    </lineage>
</organism>
<evidence type="ECO:0000256" key="1">
    <source>
        <dbReference type="ARBA" id="ARBA00004196"/>
    </source>
</evidence>
<accession>A0A7W6EVE1</accession>
<evidence type="ECO:0000256" key="3">
    <source>
        <dbReference type="SAM" id="MobiDB-lite"/>
    </source>
</evidence>
<feature type="domain" description="Multidrug resistance protein MdtA-like barrel-sandwich hybrid" evidence="5">
    <location>
        <begin position="104"/>
        <end position="240"/>
    </location>
</feature>
<dbReference type="InterPro" id="IPR006143">
    <property type="entry name" value="RND_pump_MFP"/>
</dbReference>
<dbReference type="InterPro" id="IPR058626">
    <property type="entry name" value="MdtA-like_b-barrel"/>
</dbReference>
<dbReference type="PANTHER" id="PTHR30158">
    <property type="entry name" value="ACRA/E-RELATED COMPONENT OF DRUG EFFLUX TRANSPORTER"/>
    <property type="match status" value="1"/>
</dbReference>
<comment type="subcellular location">
    <subcellularLocation>
        <location evidence="1">Cell envelope</location>
    </subcellularLocation>
</comment>
<dbReference type="Gene3D" id="2.40.30.170">
    <property type="match status" value="1"/>
</dbReference>
<feature type="domain" description="Multidrug resistance protein MdtA-like alpha-helical hairpin" evidence="4">
    <location>
        <begin position="144"/>
        <end position="210"/>
    </location>
</feature>
<dbReference type="PANTHER" id="PTHR30158:SF10">
    <property type="entry name" value="CATION EFFLUX PUMP"/>
    <property type="match status" value="1"/>
</dbReference>
<evidence type="ECO:0000313" key="9">
    <source>
        <dbReference type="Proteomes" id="UP000562395"/>
    </source>
</evidence>
<dbReference type="Pfam" id="PF25944">
    <property type="entry name" value="Beta-barrel_RND"/>
    <property type="match status" value="1"/>
</dbReference>
<dbReference type="Pfam" id="PF25876">
    <property type="entry name" value="HH_MFP_RND"/>
    <property type="match status" value="1"/>
</dbReference>
<evidence type="ECO:0000259" key="4">
    <source>
        <dbReference type="Pfam" id="PF25876"/>
    </source>
</evidence>
<dbReference type="AlphaFoldDB" id="A0A7W6EVE1"/>
<name>A0A7W6EVE1_9SPHN</name>
<evidence type="ECO:0000259" key="6">
    <source>
        <dbReference type="Pfam" id="PF25944"/>
    </source>
</evidence>
<evidence type="ECO:0000256" key="2">
    <source>
        <dbReference type="ARBA" id="ARBA00009477"/>
    </source>
</evidence>
<dbReference type="SUPFAM" id="SSF111369">
    <property type="entry name" value="HlyD-like secretion proteins"/>
    <property type="match status" value="1"/>
</dbReference>
<dbReference type="GO" id="GO:0022857">
    <property type="term" value="F:transmembrane transporter activity"/>
    <property type="evidence" value="ECO:0007669"/>
    <property type="project" value="InterPro"/>
</dbReference>
<evidence type="ECO:0000259" key="7">
    <source>
        <dbReference type="Pfam" id="PF25967"/>
    </source>
</evidence>
<comment type="similarity">
    <text evidence="2">Belongs to the membrane fusion protein (MFP) (TC 8.A.1) family.</text>
</comment>
<dbReference type="NCBIfam" id="TIGR01730">
    <property type="entry name" value="RND_mfp"/>
    <property type="match status" value="1"/>
</dbReference>
<gene>
    <name evidence="8" type="ORF">GGQ88_001454</name>
</gene>
<reference evidence="8 9" key="1">
    <citation type="submission" date="2020-08" db="EMBL/GenBank/DDBJ databases">
        <title>Genomic Encyclopedia of Type Strains, Phase IV (KMG-IV): sequencing the most valuable type-strain genomes for metagenomic binning, comparative biology and taxonomic classification.</title>
        <authorList>
            <person name="Goeker M."/>
        </authorList>
    </citation>
    <scope>NUCLEOTIDE SEQUENCE [LARGE SCALE GENOMIC DNA]</scope>
    <source>
        <strain evidence="8 9">DSM 14552</strain>
    </source>
</reference>
<dbReference type="Gene3D" id="1.10.287.470">
    <property type="entry name" value="Helix hairpin bin"/>
    <property type="match status" value="1"/>
</dbReference>
<dbReference type="InterPro" id="IPR058624">
    <property type="entry name" value="MdtA-like_HH"/>
</dbReference>
<dbReference type="GO" id="GO:0005886">
    <property type="term" value="C:plasma membrane"/>
    <property type="evidence" value="ECO:0007669"/>
    <property type="project" value="TreeGrafter"/>
</dbReference>
<protein>
    <submittedName>
        <fullName evidence="8">RND family efflux transporter MFP subunit</fullName>
    </submittedName>
</protein>
<dbReference type="Gene3D" id="2.40.50.100">
    <property type="match status" value="1"/>
</dbReference>
<keyword evidence="9" id="KW-1185">Reference proteome</keyword>
<comment type="caution">
    <text evidence="8">The sequence shown here is derived from an EMBL/GenBank/DDBJ whole genome shotgun (WGS) entry which is preliminary data.</text>
</comment>
<evidence type="ECO:0000313" key="8">
    <source>
        <dbReference type="EMBL" id="MBB3860193.1"/>
    </source>
</evidence>
<dbReference type="InterPro" id="IPR058625">
    <property type="entry name" value="MdtA-like_BSH"/>
</dbReference>